<dbReference type="SUPFAM" id="SSF48726">
    <property type="entry name" value="Immunoglobulin"/>
    <property type="match status" value="2"/>
</dbReference>
<dbReference type="InterPro" id="IPR003599">
    <property type="entry name" value="Ig_sub"/>
</dbReference>
<dbReference type="InterPro" id="IPR007110">
    <property type="entry name" value="Ig-like_dom"/>
</dbReference>
<evidence type="ECO:0000256" key="2">
    <source>
        <dbReference type="SAM" id="Phobius"/>
    </source>
</evidence>
<keyword evidence="2" id="KW-0812">Transmembrane</keyword>
<feature type="chain" id="PRO_5038350227" description="Ig-like domain-containing protein" evidence="3">
    <location>
        <begin position="21"/>
        <end position="524"/>
    </location>
</feature>
<gene>
    <name evidence="5" type="ORF">MATL_G00000350</name>
</gene>
<dbReference type="EMBL" id="JAFDVH010000001">
    <property type="protein sequence ID" value="KAG7491177.1"/>
    <property type="molecule type" value="Genomic_DNA"/>
</dbReference>
<evidence type="ECO:0000313" key="6">
    <source>
        <dbReference type="Proteomes" id="UP001046870"/>
    </source>
</evidence>
<dbReference type="SMART" id="SM00408">
    <property type="entry name" value="IGc2"/>
    <property type="match status" value="2"/>
</dbReference>
<dbReference type="InterPro" id="IPR013783">
    <property type="entry name" value="Ig-like_fold"/>
</dbReference>
<reference evidence="5" key="1">
    <citation type="submission" date="2021-01" db="EMBL/GenBank/DDBJ databases">
        <authorList>
            <person name="Zahm M."/>
            <person name="Roques C."/>
            <person name="Cabau C."/>
            <person name="Klopp C."/>
            <person name="Donnadieu C."/>
            <person name="Jouanno E."/>
            <person name="Lampietro C."/>
            <person name="Louis A."/>
            <person name="Herpin A."/>
            <person name="Echchiki A."/>
            <person name="Berthelot C."/>
            <person name="Parey E."/>
            <person name="Roest-Crollius H."/>
            <person name="Braasch I."/>
            <person name="Postlethwait J."/>
            <person name="Bobe J."/>
            <person name="Montfort J."/>
            <person name="Bouchez O."/>
            <person name="Begum T."/>
            <person name="Mejri S."/>
            <person name="Adams A."/>
            <person name="Chen W.-J."/>
            <person name="Guiguen Y."/>
        </authorList>
    </citation>
    <scope>NUCLEOTIDE SEQUENCE</scope>
    <source>
        <strain evidence="5">YG-15Mar2019-1</strain>
        <tissue evidence="5">Brain</tissue>
    </source>
</reference>
<accession>A0A9D3QFH9</accession>
<protein>
    <recommendedName>
        <fullName evidence="4">Ig-like domain-containing protein</fullName>
    </recommendedName>
</protein>
<dbReference type="Gene3D" id="2.60.40.10">
    <property type="entry name" value="Immunoglobulins"/>
    <property type="match status" value="2"/>
</dbReference>
<dbReference type="SMART" id="SM00409">
    <property type="entry name" value="IG"/>
    <property type="match status" value="2"/>
</dbReference>
<keyword evidence="6" id="KW-1185">Reference proteome</keyword>
<dbReference type="Proteomes" id="UP001046870">
    <property type="component" value="Chromosome 1"/>
</dbReference>
<dbReference type="InterPro" id="IPR013151">
    <property type="entry name" value="Immunoglobulin_dom"/>
</dbReference>
<dbReference type="CDD" id="cd00096">
    <property type="entry name" value="Ig"/>
    <property type="match status" value="1"/>
</dbReference>
<keyword evidence="1" id="KW-0393">Immunoglobulin domain</keyword>
<keyword evidence="3" id="KW-0732">Signal</keyword>
<keyword evidence="2" id="KW-1133">Transmembrane helix</keyword>
<evidence type="ECO:0000259" key="4">
    <source>
        <dbReference type="PROSITE" id="PS50835"/>
    </source>
</evidence>
<proteinExistence type="predicted"/>
<organism evidence="5 6">
    <name type="scientific">Megalops atlanticus</name>
    <name type="common">Tarpon</name>
    <name type="synonym">Clupea gigantea</name>
    <dbReference type="NCBI Taxonomy" id="7932"/>
    <lineage>
        <taxon>Eukaryota</taxon>
        <taxon>Metazoa</taxon>
        <taxon>Chordata</taxon>
        <taxon>Craniata</taxon>
        <taxon>Vertebrata</taxon>
        <taxon>Euteleostomi</taxon>
        <taxon>Actinopterygii</taxon>
        <taxon>Neopterygii</taxon>
        <taxon>Teleostei</taxon>
        <taxon>Elopiformes</taxon>
        <taxon>Megalopidae</taxon>
        <taxon>Megalops</taxon>
    </lineage>
</organism>
<comment type="caution">
    <text evidence="5">The sequence shown here is derived from an EMBL/GenBank/DDBJ whole genome shotgun (WGS) entry which is preliminary data.</text>
</comment>
<feature type="transmembrane region" description="Helical" evidence="2">
    <location>
        <begin position="421"/>
        <end position="445"/>
    </location>
</feature>
<dbReference type="AlphaFoldDB" id="A0A9D3QFH9"/>
<name>A0A9D3QFH9_MEGAT</name>
<sequence length="524" mass="58126">MSLRLAALILGLWSLTPTMCDRTDGGNIVLGVPILSAPEASGVKSIESFRCHLSDPPEGESILFTLYGNNGTKKHGEYSAHGKYTANFTLLIQLSYDGLFYCTASVQNNTAIQPVKSKDHYFKVIEPVEGAELSSDPSPAEVFEGQNLTLSCSVKKGTHFSYNWFINNSSLEQSRHRQEGNRLFMVSVSSEDAGNYSCMTWNELDDTVYSSNSTQKLVTVRVGVSKLNVSFSVQKNGTGYLAQVRCRAGRGTPLINFTLYDEKGERLGSEETLSLEASFPVPIELNRHMGLLHCVAENGHRRVRSNALALRVVPVGGSVRLTLEHVDSSSSDRVSVRLRCAVERGTLPQVHWFLNDSSLDSRGDFHRIEEHSQSLLLTSVNDHSSGSYHCVVTDSFDAIARISSEKLFVDREVVSRVPVSVLSVVLGCFLFLCCLLTGCCIYGALHRRRPAPRKRIRILNSIAVNNMEYEDDEPVEDEYMEDGDLATAADMEDRDTVEGESLDEWEQIEKAMQINCMDEEVPPS</sequence>
<dbReference type="InterPro" id="IPR003598">
    <property type="entry name" value="Ig_sub2"/>
</dbReference>
<dbReference type="PROSITE" id="PS50835">
    <property type="entry name" value="IG_LIKE"/>
    <property type="match status" value="2"/>
</dbReference>
<evidence type="ECO:0000313" key="5">
    <source>
        <dbReference type="EMBL" id="KAG7491177.1"/>
    </source>
</evidence>
<feature type="domain" description="Ig-like" evidence="4">
    <location>
        <begin position="314"/>
        <end position="403"/>
    </location>
</feature>
<dbReference type="Pfam" id="PF00047">
    <property type="entry name" value="ig"/>
    <property type="match status" value="1"/>
</dbReference>
<keyword evidence="2" id="KW-0472">Membrane</keyword>
<evidence type="ECO:0000256" key="1">
    <source>
        <dbReference type="ARBA" id="ARBA00023319"/>
    </source>
</evidence>
<feature type="signal peptide" evidence="3">
    <location>
        <begin position="1"/>
        <end position="20"/>
    </location>
</feature>
<dbReference type="PANTHER" id="PTHR46013:SF4">
    <property type="entry name" value="B-CELL RECEPTOR CD22-RELATED"/>
    <property type="match status" value="1"/>
</dbReference>
<dbReference type="InterPro" id="IPR036179">
    <property type="entry name" value="Ig-like_dom_sf"/>
</dbReference>
<dbReference type="Pfam" id="PF13927">
    <property type="entry name" value="Ig_3"/>
    <property type="match status" value="1"/>
</dbReference>
<evidence type="ECO:0000256" key="3">
    <source>
        <dbReference type="SAM" id="SignalP"/>
    </source>
</evidence>
<dbReference type="OrthoDB" id="9947088at2759"/>
<dbReference type="PANTHER" id="PTHR46013">
    <property type="entry name" value="VASCULAR CELL ADHESION MOLECULE 1"/>
    <property type="match status" value="1"/>
</dbReference>
<feature type="domain" description="Ig-like" evidence="4">
    <location>
        <begin position="127"/>
        <end position="219"/>
    </location>
</feature>